<dbReference type="AlphaFoldDB" id="T1K4P9"/>
<proteinExistence type="predicted"/>
<dbReference type="EnsemblMetazoa" id="tetur05g03380.1">
    <property type="protein sequence ID" value="tetur05g03380.1"/>
    <property type="gene ID" value="tetur05g03380"/>
</dbReference>
<evidence type="ECO:0000313" key="1">
    <source>
        <dbReference type="EnsemblMetazoa" id="tetur05g03380.1"/>
    </source>
</evidence>
<dbReference type="EMBL" id="CAEY01001579">
    <property type="status" value="NOT_ANNOTATED_CDS"/>
    <property type="molecule type" value="Genomic_DNA"/>
</dbReference>
<sequence length="42" mass="4806">MRCINGFFISKDPKLVCTITPNICDLSYGNALDSLFLQRFCF</sequence>
<organism evidence="1 2">
    <name type="scientific">Tetranychus urticae</name>
    <name type="common">Two-spotted spider mite</name>
    <dbReference type="NCBI Taxonomy" id="32264"/>
    <lineage>
        <taxon>Eukaryota</taxon>
        <taxon>Metazoa</taxon>
        <taxon>Ecdysozoa</taxon>
        <taxon>Arthropoda</taxon>
        <taxon>Chelicerata</taxon>
        <taxon>Arachnida</taxon>
        <taxon>Acari</taxon>
        <taxon>Acariformes</taxon>
        <taxon>Trombidiformes</taxon>
        <taxon>Prostigmata</taxon>
        <taxon>Eleutherengona</taxon>
        <taxon>Raphignathae</taxon>
        <taxon>Tetranychoidea</taxon>
        <taxon>Tetranychidae</taxon>
        <taxon>Tetranychus</taxon>
    </lineage>
</organism>
<dbReference type="HOGENOM" id="CLU_3261136_0_0_1"/>
<accession>T1K4P9</accession>
<dbReference type="Proteomes" id="UP000015104">
    <property type="component" value="Unassembled WGS sequence"/>
</dbReference>
<keyword evidence="2" id="KW-1185">Reference proteome</keyword>
<protein>
    <submittedName>
        <fullName evidence="1">Uncharacterized protein</fullName>
    </submittedName>
</protein>
<name>T1K4P9_TETUR</name>
<reference evidence="2" key="1">
    <citation type="submission" date="2011-08" db="EMBL/GenBank/DDBJ databases">
        <authorList>
            <person name="Rombauts S."/>
        </authorList>
    </citation>
    <scope>NUCLEOTIDE SEQUENCE</scope>
    <source>
        <strain evidence="2">London</strain>
    </source>
</reference>
<reference evidence="1" key="2">
    <citation type="submission" date="2015-06" db="UniProtKB">
        <authorList>
            <consortium name="EnsemblMetazoa"/>
        </authorList>
    </citation>
    <scope>IDENTIFICATION</scope>
</reference>
<evidence type="ECO:0000313" key="2">
    <source>
        <dbReference type="Proteomes" id="UP000015104"/>
    </source>
</evidence>